<evidence type="ECO:0000313" key="3">
    <source>
        <dbReference type="Proteomes" id="UP001151699"/>
    </source>
</evidence>
<evidence type="ECO:0000313" key="2">
    <source>
        <dbReference type="EMBL" id="KAJ6632678.1"/>
    </source>
</evidence>
<reference evidence="1" key="1">
    <citation type="submission" date="2022-07" db="EMBL/GenBank/DDBJ databases">
        <authorList>
            <person name="Trinca V."/>
            <person name="Uliana J.V.C."/>
            <person name="Torres T.T."/>
            <person name="Ward R.J."/>
            <person name="Monesi N."/>
        </authorList>
    </citation>
    <scope>NUCLEOTIDE SEQUENCE</scope>
    <source>
        <strain evidence="1">HSMRA1968</strain>
        <tissue evidence="1">Whole embryos</tissue>
    </source>
</reference>
<accession>A0A9Q0MHD1</accession>
<evidence type="ECO:0000313" key="1">
    <source>
        <dbReference type="EMBL" id="KAJ6600755.1"/>
    </source>
</evidence>
<protein>
    <submittedName>
        <fullName evidence="1">Uncharacterized protein</fullName>
    </submittedName>
</protein>
<keyword evidence="3" id="KW-1185">Reference proteome</keyword>
<dbReference type="EMBL" id="WJQU01006163">
    <property type="protein sequence ID" value="KAJ6600755.1"/>
    <property type="molecule type" value="Genomic_DNA"/>
</dbReference>
<name>A0A9Q0MHD1_9DIPT</name>
<dbReference type="Proteomes" id="UP001151699">
    <property type="component" value="Unassembled WGS sequence"/>
</dbReference>
<proteinExistence type="predicted"/>
<dbReference type="EMBL" id="WJQU01002605">
    <property type="protein sequence ID" value="KAJ6632678.1"/>
    <property type="molecule type" value="Genomic_DNA"/>
</dbReference>
<dbReference type="AlphaFoldDB" id="A0A9Q0MHD1"/>
<organism evidence="1 3">
    <name type="scientific">Pseudolycoriella hygida</name>
    <dbReference type="NCBI Taxonomy" id="35572"/>
    <lineage>
        <taxon>Eukaryota</taxon>
        <taxon>Metazoa</taxon>
        <taxon>Ecdysozoa</taxon>
        <taxon>Arthropoda</taxon>
        <taxon>Hexapoda</taxon>
        <taxon>Insecta</taxon>
        <taxon>Pterygota</taxon>
        <taxon>Neoptera</taxon>
        <taxon>Endopterygota</taxon>
        <taxon>Diptera</taxon>
        <taxon>Nematocera</taxon>
        <taxon>Sciaroidea</taxon>
        <taxon>Sciaridae</taxon>
        <taxon>Pseudolycoriella</taxon>
    </lineage>
</organism>
<sequence length="83" mass="9884">MFRDICSIFFLKSLIPQRPKKNWIGYVEYYLQIFAMSNYCCGVNQDLLHIIMATSYRAGDFNIYLFCHSVIGRETNRRKFGKK</sequence>
<gene>
    <name evidence="2" type="ORF">Bhyg_16279</name>
    <name evidence="1" type="ORF">Bhyg_16288</name>
</gene>
<comment type="caution">
    <text evidence="1">The sequence shown here is derived from an EMBL/GenBank/DDBJ whole genome shotgun (WGS) entry which is preliminary data.</text>
</comment>